<dbReference type="EMBL" id="JACHEF010000012">
    <property type="protein sequence ID" value="MBB6413986.1"/>
    <property type="molecule type" value="Genomic_DNA"/>
</dbReference>
<dbReference type="PANTHER" id="PTHR46889">
    <property type="entry name" value="TRANSPOSASE INSF FOR INSERTION SEQUENCE IS3B-RELATED"/>
    <property type="match status" value="1"/>
</dbReference>
<dbReference type="Proteomes" id="UP000556329">
    <property type="component" value="Unassembled WGS sequence"/>
</dbReference>
<sequence>MMMRQRPIFSRLMSRYHIRHRRRRFCLCCRCPGCLVAAGCRIRHQPLDRRAAGKHLPKSSTSSLGDSMMPVLRRPVESAQYAATAYRDHLAAHGLVGSMGRRGNTYDNAKAESFMKTLKVEAVYPMAFETCENVIEHLPHFFDEVNNRRRLHSALGYLSPMQFEDQHTRQTVKSAA</sequence>
<protein>
    <submittedName>
        <fullName evidence="2">Transposase InsO family protein</fullName>
    </submittedName>
</protein>
<dbReference type="AlphaFoldDB" id="A0A841PFQ8"/>
<gene>
    <name evidence="2" type="ORF">HNQ71_006695</name>
</gene>
<feature type="domain" description="Integrase catalytic" evidence="1">
    <location>
        <begin position="98"/>
        <end position="160"/>
    </location>
</feature>
<dbReference type="PANTHER" id="PTHR46889:SF4">
    <property type="entry name" value="TRANSPOSASE INSO FOR INSERTION SEQUENCE ELEMENT IS911B-RELATED"/>
    <property type="match status" value="1"/>
</dbReference>
<organism evidence="2 3">
    <name type="scientific">Mesorhizobium sangaii</name>
    <dbReference type="NCBI Taxonomy" id="505389"/>
    <lineage>
        <taxon>Bacteria</taxon>
        <taxon>Pseudomonadati</taxon>
        <taxon>Pseudomonadota</taxon>
        <taxon>Alphaproteobacteria</taxon>
        <taxon>Hyphomicrobiales</taxon>
        <taxon>Phyllobacteriaceae</taxon>
        <taxon>Mesorhizobium</taxon>
    </lineage>
</organism>
<proteinExistence type="predicted"/>
<keyword evidence="3" id="KW-1185">Reference proteome</keyword>
<dbReference type="Gene3D" id="3.30.420.10">
    <property type="entry name" value="Ribonuclease H-like superfamily/Ribonuclease H"/>
    <property type="match status" value="1"/>
</dbReference>
<dbReference type="InterPro" id="IPR001584">
    <property type="entry name" value="Integrase_cat-core"/>
</dbReference>
<dbReference type="InterPro" id="IPR036397">
    <property type="entry name" value="RNaseH_sf"/>
</dbReference>
<dbReference type="SUPFAM" id="SSF53098">
    <property type="entry name" value="Ribonuclease H-like"/>
    <property type="match status" value="1"/>
</dbReference>
<reference evidence="2 3" key="1">
    <citation type="submission" date="2020-08" db="EMBL/GenBank/DDBJ databases">
        <title>Genomic Encyclopedia of Type Strains, Phase IV (KMG-IV): sequencing the most valuable type-strain genomes for metagenomic binning, comparative biology and taxonomic classification.</title>
        <authorList>
            <person name="Goeker M."/>
        </authorList>
    </citation>
    <scope>NUCLEOTIDE SEQUENCE [LARGE SCALE GENOMIC DNA]</scope>
    <source>
        <strain evidence="2 3">DSM 100039</strain>
    </source>
</reference>
<evidence type="ECO:0000313" key="2">
    <source>
        <dbReference type="EMBL" id="MBB6413986.1"/>
    </source>
</evidence>
<name>A0A841PFQ8_9HYPH</name>
<accession>A0A841PFQ8</accession>
<dbReference type="InterPro" id="IPR012337">
    <property type="entry name" value="RNaseH-like_sf"/>
</dbReference>
<dbReference type="Pfam" id="PF13683">
    <property type="entry name" value="rve_3"/>
    <property type="match status" value="1"/>
</dbReference>
<dbReference type="InterPro" id="IPR050900">
    <property type="entry name" value="Transposase_IS3/IS150/IS904"/>
</dbReference>
<dbReference type="GO" id="GO:0015074">
    <property type="term" value="P:DNA integration"/>
    <property type="evidence" value="ECO:0007669"/>
    <property type="project" value="InterPro"/>
</dbReference>
<dbReference type="GO" id="GO:0003676">
    <property type="term" value="F:nucleic acid binding"/>
    <property type="evidence" value="ECO:0007669"/>
    <property type="project" value="InterPro"/>
</dbReference>
<comment type="caution">
    <text evidence="2">The sequence shown here is derived from an EMBL/GenBank/DDBJ whole genome shotgun (WGS) entry which is preliminary data.</text>
</comment>
<evidence type="ECO:0000313" key="3">
    <source>
        <dbReference type="Proteomes" id="UP000556329"/>
    </source>
</evidence>
<evidence type="ECO:0000259" key="1">
    <source>
        <dbReference type="Pfam" id="PF13683"/>
    </source>
</evidence>